<dbReference type="EMBL" id="LAZR01062394">
    <property type="protein sequence ID" value="KKK61609.1"/>
    <property type="molecule type" value="Genomic_DNA"/>
</dbReference>
<organism evidence="1">
    <name type="scientific">marine sediment metagenome</name>
    <dbReference type="NCBI Taxonomy" id="412755"/>
    <lineage>
        <taxon>unclassified sequences</taxon>
        <taxon>metagenomes</taxon>
        <taxon>ecological metagenomes</taxon>
    </lineage>
</organism>
<dbReference type="AlphaFoldDB" id="A0A0F8Z5D7"/>
<name>A0A0F8Z5D7_9ZZZZ</name>
<comment type="caution">
    <text evidence="1">The sequence shown here is derived from an EMBL/GenBank/DDBJ whole genome shotgun (WGS) entry which is preliminary data.</text>
</comment>
<feature type="non-terminal residue" evidence="1">
    <location>
        <position position="1"/>
    </location>
</feature>
<evidence type="ECO:0000313" key="1">
    <source>
        <dbReference type="EMBL" id="KKK61609.1"/>
    </source>
</evidence>
<sequence length="89" mass="10369">NDKMWELGIAKINGDKKKITIRFVEGDDINIELYLVERLNQFGLAVLVRTGPALISKRIMQYALDRHWHITGYELHMHEKGGRPGRRRA</sequence>
<reference evidence="1" key="1">
    <citation type="journal article" date="2015" name="Nature">
        <title>Complex archaea that bridge the gap between prokaryotes and eukaryotes.</title>
        <authorList>
            <person name="Spang A."/>
            <person name="Saw J.H."/>
            <person name="Jorgensen S.L."/>
            <person name="Zaremba-Niedzwiedzka K."/>
            <person name="Martijn J."/>
            <person name="Lind A.E."/>
            <person name="van Eijk R."/>
            <person name="Schleper C."/>
            <person name="Guy L."/>
            <person name="Ettema T.J."/>
        </authorList>
    </citation>
    <scope>NUCLEOTIDE SEQUENCE</scope>
</reference>
<accession>A0A0F8Z5D7</accession>
<proteinExistence type="predicted"/>
<protein>
    <submittedName>
        <fullName evidence="1">Uncharacterized protein</fullName>
    </submittedName>
</protein>
<gene>
    <name evidence="1" type="ORF">LCGC14_3012640</name>
</gene>